<keyword evidence="2" id="KW-1185">Reference proteome</keyword>
<dbReference type="Gene3D" id="2.180.10.10">
    <property type="entry name" value="RHS repeat-associated core"/>
    <property type="match status" value="1"/>
</dbReference>
<dbReference type="STRING" id="683124.SAMN05444337_0049"/>
<evidence type="ECO:0000313" key="2">
    <source>
        <dbReference type="Proteomes" id="UP000184232"/>
    </source>
</evidence>
<dbReference type="Proteomes" id="UP000184232">
    <property type="component" value="Unassembled WGS sequence"/>
</dbReference>
<reference evidence="1 2" key="1">
    <citation type="submission" date="2016-11" db="EMBL/GenBank/DDBJ databases">
        <authorList>
            <person name="Jaros S."/>
            <person name="Januszkiewicz K."/>
            <person name="Wedrychowicz H."/>
        </authorList>
    </citation>
    <scope>NUCLEOTIDE SEQUENCE [LARGE SCALE GENOMIC DNA]</scope>
    <source>
        <strain evidence="1 2">DSM 22807</strain>
    </source>
</reference>
<name>A0A1M6BAW1_9FLAO</name>
<proteinExistence type="predicted"/>
<protein>
    <submittedName>
        <fullName evidence="1">RHS repeat-associated core domain-containing protein</fullName>
    </submittedName>
</protein>
<sequence length="325" mass="36583">MTLPNRTHSSTAYRYGFQGQEKDDEIKGEGNSINYTFRMHDPRVGRFFATDPLEKKYPMLTPYQFSGNRLIDSKEIEGMEGFQYTKYDIVNGQKIPIKQIVEVDVIVLVTTNSKDKISFSVGTGKKIEKILNDNFNPTEVYKDNRFNRTFNKDKIGKKKREYTTNIEGHTVPVEFVFNVSEQNYKGSETIAGRSDLLIKITNDNNKKTDFISTDGDIVRSTITVGQIKVTSIDDAGVASSGGNRIVFKKRQLSSIVHEIIHNFYSYDKNLIMKNDKDHENESIGGGGAMLYGTGAGSPPSQNNINFILKTVPSIDESEKPSKTNN</sequence>
<dbReference type="OrthoDB" id="2972467at2"/>
<organism evidence="1 2">
    <name type="scientific">Flavobacterium haoranii</name>
    <dbReference type="NCBI Taxonomy" id="683124"/>
    <lineage>
        <taxon>Bacteria</taxon>
        <taxon>Pseudomonadati</taxon>
        <taxon>Bacteroidota</taxon>
        <taxon>Flavobacteriia</taxon>
        <taxon>Flavobacteriales</taxon>
        <taxon>Flavobacteriaceae</taxon>
        <taxon>Flavobacterium</taxon>
    </lineage>
</organism>
<gene>
    <name evidence="1" type="ORF">SAMN05444337_0049</name>
</gene>
<dbReference type="AlphaFoldDB" id="A0A1M6BAW1"/>
<dbReference type="EMBL" id="FQZH01000001">
    <property type="protein sequence ID" value="SHI45869.1"/>
    <property type="molecule type" value="Genomic_DNA"/>
</dbReference>
<evidence type="ECO:0000313" key="1">
    <source>
        <dbReference type="EMBL" id="SHI45869.1"/>
    </source>
</evidence>
<accession>A0A1M6BAW1</accession>